<accession>A0A6A6K4H8</accession>
<protein>
    <submittedName>
        <fullName evidence="1">Uncharacterized protein</fullName>
    </submittedName>
</protein>
<dbReference type="Proteomes" id="UP000467840">
    <property type="component" value="Unassembled WGS sequence"/>
</dbReference>
<name>A0A6A6K4H8_HEVBR</name>
<evidence type="ECO:0000313" key="2">
    <source>
        <dbReference type="Proteomes" id="UP000467840"/>
    </source>
</evidence>
<comment type="caution">
    <text evidence="1">The sequence shown here is derived from an EMBL/GenBank/DDBJ whole genome shotgun (WGS) entry which is preliminary data.</text>
</comment>
<dbReference type="EMBL" id="JAAGAX010000379">
    <property type="protein sequence ID" value="KAF2282289.1"/>
    <property type="molecule type" value="Genomic_DNA"/>
</dbReference>
<proteinExistence type="predicted"/>
<organism evidence="1 2">
    <name type="scientific">Hevea brasiliensis</name>
    <name type="common">Para rubber tree</name>
    <name type="synonym">Siphonia brasiliensis</name>
    <dbReference type="NCBI Taxonomy" id="3981"/>
    <lineage>
        <taxon>Eukaryota</taxon>
        <taxon>Viridiplantae</taxon>
        <taxon>Streptophyta</taxon>
        <taxon>Embryophyta</taxon>
        <taxon>Tracheophyta</taxon>
        <taxon>Spermatophyta</taxon>
        <taxon>Magnoliopsida</taxon>
        <taxon>eudicotyledons</taxon>
        <taxon>Gunneridae</taxon>
        <taxon>Pentapetalae</taxon>
        <taxon>rosids</taxon>
        <taxon>fabids</taxon>
        <taxon>Malpighiales</taxon>
        <taxon>Euphorbiaceae</taxon>
        <taxon>Crotonoideae</taxon>
        <taxon>Micrandreae</taxon>
        <taxon>Hevea</taxon>
    </lineage>
</organism>
<dbReference type="AlphaFoldDB" id="A0A6A6K4H8"/>
<keyword evidence="2" id="KW-1185">Reference proteome</keyword>
<sequence length="248" mass="28066">MSEVKRFTFELFHCNGGDMTPDDEGEYVSYEDYAEWQQKLDALAAENAALKSSIPSLKHVDLDNDNIDDVSLAKDIGLNDAVTLMNRWKGETPATDAYLNAVRADAVEDAAKQLYGQGYTFEVLTKWRGEAMSDVIYQISRVTRQTTAILFISGLIAQKNFMMKRLRGGTVRTLYATAQPVSDGCKVPEGWKLVPIEPTTEMKRDFFFRSDFSEWRSEHKDGLECYYHDNVMRIWRAMLAAAPGGQDS</sequence>
<evidence type="ECO:0000313" key="1">
    <source>
        <dbReference type="EMBL" id="KAF2282289.1"/>
    </source>
</evidence>
<reference evidence="1 2" key="1">
    <citation type="journal article" date="2020" name="Mol. Plant">
        <title>The Chromosome-Based Rubber Tree Genome Provides New Insights into Spurge Genome Evolution and Rubber Biosynthesis.</title>
        <authorList>
            <person name="Liu J."/>
            <person name="Shi C."/>
            <person name="Shi C.C."/>
            <person name="Li W."/>
            <person name="Zhang Q.J."/>
            <person name="Zhang Y."/>
            <person name="Li K."/>
            <person name="Lu H.F."/>
            <person name="Shi C."/>
            <person name="Zhu S.T."/>
            <person name="Xiao Z.Y."/>
            <person name="Nan H."/>
            <person name="Yue Y."/>
            <person name="Zhu X.G."/>
            <person name="Wu Y."/>
            <person name="Hong X.N."/>
            <person name="Fan G.Y."/>
            <person name="Tong Y."/>
            <person name="Zhang D."/>
            <person name="Mao C.L."/>
            <person name="Liu Y.L."/>
            <person name="Hao S.J."/>
            <person name="Liu W.Q."/>
            <person name="Lv M.Q."/>
            <person name="Zhang H.B."/>
            <person name="Liu Y."/>
            <person name="Hu-Tang G.R."/>
            <person name="Wang J.P."/>
            <person name="Wang J.H."/>
            <person name="Sun Y.H."/>
            <person name="Ni S.B."/>
            <person name="Chen W.B."/>
            <person name="Zhang X.C."/>
            <person name="Jiao Y.N."/>
            <person name="Eichler E.E."/>
            <person name="Li G.H."/>
            <person name="Liu X."/>
            <person name="Gao L.Z."/>
        </authorList>
    </citation>
    <scope>NUCLEOTIDE SEQUENCE [LARGE SCALE GENOMIC DNA]</scope>
    <source>
        <strain evidence="2">cv. GT1</strain>
        <tissue evidence="1">Leaf</tissue>
    </source>
</reference>
<gene>
    <name evidence="1" type="ORF">GH714_044133</name>
</gene>